<evidence type="ECO:0000259" key="1">
    <source>
        <dbReference type="Pfam" id="PF00078"/>
    </source>
</evidence>
<dbReference type="PANTHER" id="PTHR24559">
    <property type="entry name" value="TRANSPOSON TY3-I GAG-POL POLYPROTEIN"/>
    <property type="match status" value="1"/>
</dbReference>
<reference evidence="2" key="1">
    <citation type="journal article" date="2022" name="Int. J. Mol. Sci.">
        <title>Draft Genome of Tanacetum Coccineum: Genomic Comparison of Closely Related Tanacetum-Family Plants.</title>
        <authorList>
            <person name="Yamashiro T."/>
            <person name="Shiraishi A."/>
            <person name="Nakayama K."/>
            <person name="Satake H."/>
        </authorList>
    </citation>
    <scope>NUCLEOTIDE SEQUENCE</scope>
</reference>
<dbReference type="Gene3D" id="3.30.70.270">
    <property type="match status" value="2"/>
</dbReference>
<dbReference type="Gene3D" id="3.10.10.10">
    <property type="entry name" value="HIV Type 1 Reverse Transcriptase, subunit A, domain 1"/>
    <property type="match status" value="1"/>
</dbReference>
<proteinExistence type="predicted"/>
<dbReference type="SUPFAM" id="SSF56672">
    <property type="entry name" value="DNA/RNA polymerases"/>
    <property type="match status" value="1"/>
</dbReference>
<accession>A0ABQ5DDU7</accession>
<keyword evidence="2" id="KW-0695">RNA-directed DNA polymerase</keyword>
<dbReference type="CDD" id="cd01647">
    <property type="entry name" value="RT_LTR"/>
    <property type="match status" value="1"/>
</dbReference>
<name>A0ABQ5DDU7_9ASTR</name>
<reference evidence="2" key="2">
    <citation type="submission" date="2022-01" db="EMBL/GenBank/DDBJ databases">
        <authorList>
            <person name="Yamashiro T."/>
            <person name="Shiraishi A."/>
            <person name="Satake H."/>
            <person name="Nakayama K."/>
        </authorList>
    </citation>
    <scope>NUCLEOTIDE SEQUENCE</scope>
</reference>
<evidence type="ECO:0000313" key="2">
    <source>
        <dbReference type="EMBL" id="GJT37122.1"/>
    </source>
</evidence>
<keyword evidence="2" id="KW-0808">Transferase</keyword>
<dbReference type="InterPro" id="IPR053134">
    <property type="entry name" value="RNA-dir_DNA_polymerase"/>
</dbReference>
<gene>
    <name evidence="2" type="ORF">Tco_0936987</name>
</gene>
<sequence>MKEVMKKEIIKLLDAGIIYAIEDSPWVSPVHCVPKKGGMTVVTNEKNKLIPTRTLIGWRVCINYHKLNEATQKDHFLLPFMDQMLERLAGNKFFCFLDGFSGYFQIPIEPVDQEKTTFTCPYRTYAYKHMPFGLCNAPATFQRCIIAIFQDMLETSIEVFMDDFSVFEDSFDFYLVNLEQMLVRCKQAHLVLNWEKWHAGFYRRFIKDFSKISRPMTKLLEKDDIFDFNEECIEAFELLKEKLTNAPIMVSPVPGHDRFELMCDAKTRSTETSDGLAAIQA</sequence>
<dbReference type="InterPro" id="IPR043128">
    <property type="entry name" value="Rev_trsase/Diguanyl_cyclase"/>
</dbReference>
<dbReference type="Proteomes" id="UP001151760">
    <property type="component" value="Unassembled WGS sequence"/>
</dbReference>
<dbReference type="PANTHER" id="PTHR24559:SF444">
    <property type="entry name" value="REVERSE TRANSCRIPTASE DOMAIN-CONTAINING PROTEIN"/>
    <property type="match status" value="1"/>
</dbReference>
<protein>
    <submittedName>
        <fullName evidence="2">Reverse transcriptase domain-containing protein</fullName>
    </submittedName>
</protein>
<dbReference type="InterPro" id="IPR000477">
    <property type="entry name" value="RT_dom"/>
</dbReference>
<organism evidence="2 3">
    <name type="scientific">Tanacetum coccineum</name>
    <dbReference type="NCBI Taxonomy" id="301880"/>
    <lineage>
        <taxon>Eukaryota</taxon>
        <taxon>Viridiplantae</taxon>
        <taxon>Streptophyta</taxon>
        <taxon>Embryophyta</taxon>
        <taxon>Tracheophyta</taxon>
        <taxon>Spermatophyta</taxon>
        <taxon>Magnoliopsida</taxon>
        <taxon>eudicotyledons</taxon>
        <taxon>Gunneridae</taxon>
        <taxon>Pentapetalae</taxon>
        <taxon>asterids</taxon>
        <taxon>campanulids</taxon>
        <taxon>Asterales</taxon>
        <taxon>Asteraceae</taxon>
        <taxon>Asteroideae</taxon>
        <taxon>Anthemideae</taxon>
        <taxon>Anthemidinae</taxon>
        <taxon>Tanacetum</taxon>
    </lineage>
</organism>
<feature type="domain" description="Reverse transcriptase" evidence="1">
    <location>
        <begin position="55"/>
        <end position="200"/>
    </location>
</feature>
<evidence type="ECO:0000313" key="3">
    <source>
        <dbReference type="Proteomes" id="UP001151760"/>
    </source>
</evidence>
<dbReference type="InterPro" id="IPR043502">
    <property type="entry name" value="DNA/RNA_pol_sf"/>
</dbReference>
<dbReference type="GO" id="GO:0003964">
    <property type="term" value="F:RNA-directed DNA polymerase activity"/>
    <property type="evidence" value="ECO:0007669"/>
    <property type="project" value="UniProtKB-KW"/>
</dbReference>
<comment type="caution">
    <text evidence="2">The sequence shown here is derived from an EMBL/GenBank/DDBJ whole genome shotgun (WGS) entry which is preliminary data.</text>
</comment>
<dbReference type="EMBL" id="BQNB010015197">
    <property type="protein sequence ID" value="GJT37122.1"/>
    <property type="molecule type" value="Genomic_DNA"/>
</dbReference>
<dbReference type="Pfam" id="PF00078">
    <property type="entry name" value="RVT_1"/>
    <property type="match status" value="1"/>
</dbReference>
<keyword evidence="2" id="KW-0548">Nucleotidyltransferase</keyword>
<keyword evidence="3" id="KW-1185">Reference proteome</keyword>